<proteinExistence type="predicted"/>
<evidence type="ECO:0000313" key="1">
    <source>
        <dbReference type="EMBL" id="EFN62727.1"/>
    </source>
</evidence>
<dbReference type="AlphaFoldDB" id="E2AV09"/>
<name>E2AV09_CAMFO</name>
<evidence type="ECO:0000313" key="2">
    <source>
        <dbReference type="Proteomes" id="UP000000311"/>
    </source>
</evidence>
<organism evidence="2">
    <name type="scientific">Camponotus floridanus</name>
    <name type="common">Florida carpenter ant</name>
    <dbReference type="NCBI Taxonomy" id="104421"/>
    <lineage>
        <taxon>Eukaryota</taxon>
        <taxon>Metazoa</taxon>
        <taxon>Ecdysozoa</taxon>
        <taxon>Arthropoda</taxon>
        <taxon>Hexapoda</taxon>
        <taxon>Insecta</taxon>
        <taxon>Pterygota</taxon>
        <taxon>Neoptera</taxon>
        <taxon>Endopterygota</taxon>
        <taxon>Hymenoptera</taxon>
        <taxon>Apocrita</taxon>
        <taxon>Aculeata</taxon>
        <taxon>Formicoidea</taxon>
        <taxon>Formicidae</taxon>
        <taxon>Formicinae</taxon>
        <taxon>Camponotus</taxon>
    </lineage>
</organism>
<dbReference type="InParanoid" id="E2AV09"/>
<protein>
    <submittedName>
        <fullName evidence="1">Uncharacterized protein</fullName>
    </submittedName>
</protein>
<feature type="non-terminal residue" evidence="1">
    <location>
        <position position="44"/>
    </location>
</feature>
<gene>
    <name evidence="1" type="ORF">EAG_01424</name>
</gene>
<keyword evidence="2" id="KW-1185">Reference proteome</keyword>
<feature type="non-terminal residue" evidence="1">
    <location>
        <position position="1"/>
    </location>
</feature>
<sequence length="44" mass="5118">KSRIKTILITFFVGMIKKEFVLLRTIINLILQDSQKVASRISRV</sequence>
<reference evidence="1 2" key="1">
    <citation type="journal article" date="2010" name="Science">
        <title>Genomic comparison of the ants Camponotus floridanus and Harpegnathos saltator.</title>
        <authorList>
            <person name="Bonasio R."/>
            <person name="Zhang G."/>
            <person name="Ye C."/>
            <person name="Mutti N.S."/>
            <person name="Fang X."/>
            <person name="Qin N."/>
            <person name="Donahue G."/>
            <person name="Yang P."/>
            <person name="Li Q."/>
            <person name="Li C."/>
            <person name="Zhang P."/>
            <person name="Huang Z."/>
            <person name="Berger S.L."/>
            <person name="Reinberg D."/>
            <person name="Wang J."/>
            <person name="Liebig J."/>
        </authorList>
    </citation>
    <scope>NUCLEOTIDE SEQUENCE [LARGE SCALE GENOMIC DNA]</scope>
    <source>
        <strain evidence="2">C129</strain>
    </source>
</reference>
<dbReference type="Proteomes" id="UP000000311">
    <property type="component" value="Unassembled WGS sequence"/>
</dbReference>
<accession>E2AV09</accession>
<dbReference type="EMBL" id="GL442974">
    <property type="protein sequence ID" value="EFN62727.1"/>
    <property type="molecule type" value="Genomic_DNA"/>
</dbReference>